<dbReference type="SUPFAM" id="SSF50630">
    <property type="entry name" value="Acid proteases"/>
    <property type="match status" value="1"/>
</dbReference>
<feature type="compositionally biased region" description="Low complexity" evidence="2">
    <location>
        <begin position="62"/>
        <end position="80"/>
    </location>
</feature>
<sequence length="316" mass="35496">MPVTVGRLQPCVQCGKTHRGECWRRSDGCFRCGSKDHQIKDCPREPIRAQIVGQRFEQLGKGAQQPPRGRGRGAPTRGAGNTDVRQPRLVYAARRWEDGNAPDVITGMFFIFDVPFTALIDIGSTHSYVACTVSGTLGMPFEFADREMLVISPLGQFVVVNKLFRNVPLEVQGMVFPADLMELPFSEFDLILGMDWLVKHRVNLDCVAKCMVLRTPEDEEVMVIGERRNYLSNVISALRAEKLVRKGCKAFLAFVSTSDTKELSIGDIRTVKEFPDVFPEVLPGLPLNCEVEFGIELLSERLRCPSPLIGWHQRSW</sequence>
<dbReference type="Pfam" id="PF08284">
    <property type="entry name" value="RVP_2"/>
    <property type="match status" value="1"/>
</dbReference>
<dbReference type="GO" id="GO:0003676">
    <property type="term" value="F:nucleic acid binding"/>
    <property type="evidence" value="ECO:0007669"/>
    <property type="project" value="InterPro"/>
</dbReference>
<keyword evidence="1" id="KW-0479">Metal-binding</keyword>
<dbReference type="EMBL" id="SMMG02000006">
    <property type="protein sequence ID" value="KAA3470460.1"/>
    <property type="molecule type" value="Genomic_DNA"/>
</dbReference>
<comment type="caution">
    <text evidence="4">The sequence shown here is derived from an EMBL/GenBank/DDBJ whole genome shotgun (WGS) entry which is preliminary data.</text>
</comment>
<dbReference type="GO" id="GO:0008270">
    <property type="term" value="F:zinc ion binding"/>
    <property type="evidence" value="ECO:0007669"/>
    <property type="project" value="UniProtKB-KW"/>
</dbReference>
<evidence type="ECO:0000313" key="4">
    <source>
        <dbReference type="EMBL" id="KAA3470460.1"/>
    </source>
</evidence>
<dbReference type="InterPro" id="IPR021109">
    <property type="entry name" value="Peptidase_aspartic_dom_sf"/>
</dbReference>
<keyword evidence="5" id="KW-1185">Reference proteome</keyword>
<dbReference type="AlphaFoldDB" id="A0A5B6VMJ6"/>
<feature type="domain" description="CCHC-type" evidence="3">
    <location>
        <begin position="29"/>
        <end position="44"/>
    </location>
</feature>
<dbReference type="SMART" id="SM00343">
    <property type="entry name" value="ZnF_C2HC"/>
    <property type="match status" value="1"/>
</dbReference>
<keyword evidence="1" id="KW-0862">Zinc</keyword>
<dbReference type="CDD" id="cd00303">
    <property type="entry name" value="retropepsin_like"/>
    <property type="match status" value="1"/>
</dbReference>
<dbReference type="Gene3D" id="2.40.70.10">
    <property type="entry name" value="Acid Proteases"/>
    <property type="match status" value="1"/>
</dbReference>
<protein>
    <recommendedName>
        <fullName evidence="3">CCHC-type domain-containing protein</fullName>
    </recommendedName>
</protein>
<accession>A0A5B6VMJ6</accession>
<dbReference type="InterPro" id="IPR032567">
    <property type="entry name" value="RTL1-rel"/>
</dbReference>
<evidence type="ECO:0000256" key="2">
    <source>
        <dbReference type="SAM" id="MobiDB-lite"/>
    </source>
</evidence>
<dbReference type="PROSITE" id="PS50158">
    <property type="entry name" value="ZF_CCHC"/>
    <property type="match status" value="1"/>
</dbReference>
<gene>
    <name evidence="4" type="ORF">EPI10_016169</name>
</gene>
<dbReference type="Proteomes" id="UP000325315">
    <property type="component" value="Unassembled WGS sequence"/>
</dbReference>
<dbReference type="InterPro" id="IPR001878">
    <property type="entry name" value="Znf_CCHC"/>
</dbReference>
<keyword evidence="1" id="KW-0863">Zinc-finger</keyword>
<dbReference type="PANTHER" id="PTHR15503:SF45">
    <property type="entry name" value="RNA-DIRECTED DNA POLYMERASE HOMOLOG"/>
    <property type="match status" value="1"/>
</dbReference>
<evidence type="ECO:0000259" key="3">
    <source>
        <dbReference type="PROSITE" id="PS50158"/>
    </source>
</evidence>
<dbReference type="Gene3D" id="4.10.60.10">
    <property type="entry name" value="Zinc finger, CCHC-type"/>
    <property type="match status" value="1"/>
</dbReference>
<proteinExistence type="predicted"/>
<evidence type="ECO:0000313" key="5">
    <source>
        <dbReference type="Proteomes" id="UP000325315"/>
    </source>
</evidence>
<name>A0A5B6VMJ6_9ROSI</name>
<feature type="region of interest" description="Disordered" evidence="2">
    <location>
        <begin position="59"/>
        <end position="82"/>
    </location>
</feature>
<evidence type="ECO:0000256" key="1">
    <source>
        <dbReference type="PROSITE-ProRule" id="PRU00047"/>
    </source>
</evidence>
<reference evidence="5" key="1">
    <citation type="journal article" date="2019" name="Plant Biotechnol. J.">
        <title>Genome sequencing of the Australian wild diploid species Gossypium australe highlights disease resistance and delayed gland morphogenesis.</title>
        <authorList>
            <person name="Cai Y."/>
            <person name="Cai X."/>
            <person name="Wang Q."/>
            <person name="Wang P."/>
            <person name="Zhang Y."/>
            <person name="Cai C."/>
            <person name="Xu Y."/>
            <person name="Wang K."/>
            <person name="Zhou Z."/>
            <person name="Wang C."/>
            <person name="Geng S."/>
            <person name="Li B."/>
            <person name="Dong Q."/>
            <person name="Hou Y."/>
            <person name="Wang H."/>
            <person name="Ai P."/>
            <person name="Liu Z."/>
            <person name="Yi F."/>
            <person name="Sun M."/>
            <person name="An G."/>
            <person name="Cheng J."/>
            <person name="Zhang Y."/>
            <person name="Shi Q."/>
            <person name="Xie Y."/>
            <person name="Shi X."/>
            <person name="Chang Y."/>
            <person name="Huang F."/>
            <person name="Chen Y."/>
            <person name="Hong S."/>
            <person name="Mi L."/>
            <person name="Sun Q."/>
            <person name="Zhang L."/>
            <person name="Zhou B."/>
            <person name="Peng R."/>
            <person name="Zhang X."/>
            <person name="Liu F."/>
        </authorList>
    </citation>
    <scope>NUCLEOTIDE SEQUENCE [LARGE SCALE GENOMIC DNA]</scope>
    <source>
        <strain evidence="5">cv. PA1801</strain>
    </source>
</reference>
<dbReference type="OrthoDB" id="1751327at2759"/>
<dbReference type="PANTHER" id="PTHR15503">
    <property type="entry name" value="LDOC1 RELATED"/>
    <property type="match status" value="1"/>
</dbReference>
<organism evidence="4 5">
    <name type="scientific">Gossypium australe</name>
    <dbReference type="NCBI Taxonomy" id="47621"/>
    <lineage>
        <taxon>Eukaryota</taxon>
        <taxon>Viridiplantae</taxon>
        <taxon>Streptophyta</taxon>
        <taxon>Embryophyta</taxon>
        <taxon>Tracheophyta</taxon>
        <taxon>Spermatophyta</taxon>
        <taxon>Magnoliopsida</taxon>
        <taxon>eudicotyledons</taxon>
        <taxon>Gunneridae</taxon>
        <taxon>Pentapetalae</taxon>
        <taxon>rosids</taxon>
        <taxon>malvids</taxon>
        <taxon>Malvales</taxon>
        <taxon>Malvaceae</taxon>
        <taxon>Malvoideae</taxon>
        <taxon>Gossypium</taxon>
    </lineage>
</organism>